<reference evidence="4" key="1">
    <citation type="journal article" date="2019" name="Int. J. Syst. Evol. Microbiol.">
        <title>The Global Catalogue of Microorganisms (GCM) 10K type strain sequencing project: providing services to taxonomists for standard genome sequencing and annotation.</title>
        <authorList>
            <consortium name="The Broad Institute Genomics Platform"/>
            <consortium name="The Broad Institute Genome Sequencing Center for Infectious Disease"/>
            <person name="Wu L."/>
            <person name="Ma J."/>
        </authorList>
    </citation>
    <scope>NUCLEOTIDE SEQUENCE [LARGE SCALE GENOMIC DNA]</scope>
    <source>
        <strain evidence="4">JCM 18053</strain>
    </source>
</reference>
<dbReference type="Proteomes" id="UP001499852">
    <property type="component" value="Unassembled WGS sequence"/>
</dbReference>
<sequence>MNPELPPLPLSSPQTRRRRQQRQSFAKYIPIPAEQRRAIARRLIQEVTAVKEAIRTLSLEQRRAVILKLQHDRYLTSKDLAGTDLCFVGQPGDNESLVAPRDTELVKLGNRAQQLEDGENKAILQSPGVLTKVQKIEIADPKERLSDVFHQSYRDLITQEHVIYEIEVSSQAILKKSRTREVQDTISEIRRTLAGVHGAVYDCDFQEDGAKLMLWSTGEKLQELVEHGKWWRLITHFDLRPKFQTFKEVFEKFSVDKVSMSPPQETDETICVIDSGVAAGNPFLRAVVKADESRSWVYGASPTEDPYNHGSGVASLASYYNLAIDEGGSNVAEAWIVSARIMTDQGELDIPAHDDLAQDRRNQAWLLSNILREIVEKYQPKGVRIFVLAFQMIGHIWSRATRRQVARSAWIARTIDQLSREYDVIFCTITGNITASEAQELSDNNNTGYPKYLLHPLAKLHDPGPAVLAIASGSIANSAHIQGADYGIIAQIDQPSPFTRSGPGFGNSVKPDLVEYGGSLVQHLSSGFFAQNMGTNVVVASNQLTPALCRNHGTSFAAPRTAFHVAKILRDLKSLGIHPSNPLLRAFVASSVWDINIPDGIGANDVLALAGFGRPNSDRALLCEGHSVVLYWQGEVEADSTVIFKLHIPSEISIVGPTKKRITVTVASAPPVQKWGVTEYLGTELKFWLYEGDNSPDEIMAQHQLEEGEENVKPSQSMTPFQGISGINRRSVGALQRDVFEWNRHVESLSTNDYTLVVSVPIRARWMNSGLIPLAVVVRIEETSGQFVQLYSRIRERVRV</sequence>
<dbReference type="Gene3D" id="3.40.50.200">
    <property type="entry name" value="Peptidase S8/S53 domain"/>
    <property type="match status" value="1"/>
</dbReference>
<evidence type="ECO:0000313" key="4">
    <source>
        <dbReference type="Proteomes" id="UP001499852"/>
    </source>
</evidence>
<protein>
    <submittedName>
        <fullName evidence="3">S8 family peptidase</fullName>
    </submittedName>
</protein>
<evidence type="ECO:0000256" key="1">
    <source>
        <dbReference type="SAM" id="MobiDB-lite"/>
    </source>
</evidence>
<dbReference type="InterPro" id="IPR036852">
    <property type="entry name" value="Peptidase_S8/S53_dom_sf"/>
</dbReference>
<feature type="domain" description="Peptidase S8/S53" evidence="2">
    <location>
        <begin position="268"/>
        <end position="574"/>
    </location>
</feature>
<dbReference type="InterPro" id="IPR034074">
    <property type="entry name" value="Y4bN_pept_dom"/>
</dbReference>
<dbReference type="SUPFAM" id="SSF52743">
    <property type="entry name" value="Subtilisin-like"/>
    <property type="match status" value="1"/>
</dbReference>
<dbReference type="InterPro" id="IPR000209">
    <property type="entry name" value="Peptidase_S8/S53_dom"/>
</dbReference>
<evidence type="ECO:0000259" key="2">
    <source>
        <dbReference type="Pfam" id="PF00082"/>
    </source>
</evidence>
<dbReference type="CDD" id="cd04847">
    <property type="entry name" value="Peptidases_S8_Subtilisin_like_2"/>
    <property type="match status" value="1"/>
</dbReference>
<dbReference type="Pfam" id="PF00082">
    <property type="entry name" value="Peptidase_S8"/>
    <property type="match status" value="1"/>
</dbReference>
<keyword evidence="4" id="KW-1185">Reference proteome</keyword>
<gene>
    <name evidence="3" type="ORF">GCM10023213_37110</name>
</gene>
<dbReference type="RefSeq" id="WP_345737889.1">
    <property type="nucleotide sequence ID" value="NZ_BAABIA010000008.1"/>
</dbReference>
<dbReference type="EMBL" id="BAABIA010000008">
    <property type="protein sequence ID" value="GAA5145472.1"/>
    <property type="molecule type" value="Genomic_DNA"/>
</dbReference>
<organism evidence="3 4">
    <name type="scientific">Prosthecobacter algae</name>
    <dbReference type="NCBI Taxonomy" id="1144682"/>
    <lineage>
        <taxon>Bacteria</taxon>
        <taxon>Pseudomonadati</taxon>
        <taxon>Verrucomicrobiota</taxon>
        <taxon>Verrucomicrobiia</taxon>
        <taxon>Verrucomicrobiales</taxon>
        <taxon>Verrucomicrobiaceae</taxon>
        <taxon>Prosthecobacter</taxon>
    </lineage>
</organism>
<proteinExistence type="predicted"/>
<comment type="caution">
    <text evidence="3">The sequence shown here is derived from an EMBL/GenBank/DDBJ whole genome shotgun (WGS) entry which is preliminary data.</text>
</comment>
<name>A0ABP9PFS6_9BACT</name>
<evidence type="ECO:0000313" key="3">
    <source>
        <dbReference type="EMBL" id="GAA5145472.1"/>
    </source>
</evidence>
<accession>A0ABP9PFS6</accession>
<feature type="compositionally biased region" description="Pro residues" evidence="1">
    <location>
        <begin position="1"/>
        <end position="10"/>
    </location>
</feature>
<feature type="region of interest" description="Disordered" evidence="1">
    <location>
        <begin position="1"/>
        <end position="22"/>
    </location>
</feature>